<reference evidence="14" key="2">
    <citation type="submission" date="2025-08" db="UniProtKB">
        <authorList>
            <consortium name="Ensembl"/>
        </authorList>
    </citation>
    <scope>IDENTIFICATION</scope>
</reference>
<dbReference type="Gene3D" id="3.10.250.10">
    <property type="entry name" value="SRCR-like domain"/>
    <property type="match status" value="2"/>
</dbReference>
<keyword evidence="2 11" id="KW-0812">Transmembrane</keyword>
<evidence type="ECO:0000256" key="9">
    <source>
        <dbReference type="PROSITE-ProRule" id="PRU00196"/>
    </source>
</evidence>
<evidence type="ECO:0000256" key="8">
    <source>
        <dbReference type="ARBA" id="ARBA00023180"/>
    </source>
</evidence>
<feature type="disulfide bond" evidence="9">
    <location>
        <begin position="337"/>
        <end position="401"/>
    </location>
</feature>
<keyword evidence="4" id="KW-0677">Repeat</keyword>
<evidence type="ECO:0000256" key="12">
    <source>
        <dbReference type="SAM" id="SignalP"/>
    </source>
</evidence>
<feature type="compositionally biased region" description="Polar residues" evidence="10">
    <location>
        <begin position="656"/>
        <end position="682"/>
    </location>
</feature>
<feature type="domain" description="SRCR" evidence="13">
    <location>
        <begin position="207"/>
        <end position="307"/>
    </location>
</feature>
<feature type="signal peptide" evidence="12">
    <location>
        <begin position="1"/>
        <end position="18"/>
    </location>
</feature>
<feature type="disulfide bond" evidence="9">
    <location>
        <begin position="277"/>
        <end position="287"/>
    </location>
</feature>
<accession>A0AAR2JQI8</accession>
<dbReference type="AlphaFoldDB" id="A0AAR2JQI8"/>
<sequence length="722" mass="77875">MEAFRIVVVLQALVCCEANLYVSQTSRPCSWTVSSRGENQSLAVFTEGSLDPLAAHVCETLGCGKVYKIITSAADPNVSCFTSCIYHNDMLKNCSQAAGGSCRAVSEVVCAAPYITATSGYCVWNLRSLQNEPAVILTEEAARRLSSEVCQSHGCGDALPQSRTRVPPNSTCLTGCVYHNLHLRNCSTVVSSDCTQLSTVECGNHLARLSGGSHRCSGRVELWRGGQWGTVCDDEWDKKDADVVCAQLGCGYAISVSGQGQPYGQGRGPIHLDELNCTGKERSLWECPAVKEHHDCGHKEDAGVVCSEYKALRLTGGLDRCSGRVEIHRNGSWGTVCDDSWAKEEASMACGMLGCGSAVQFTGFDEPFSHKNGTRWFYMCKKPFTNLWECTEYAIVKSHMCTEIKAAGLVCSDSQGLPKPTSPKATTPALTTVPMTTAGPIGFWTLELLGCIGLSCALLIALITNVILCCVARKKRALKVQQQYASLQTAAGAEENNYRDGIHLVKVTNNEPQLGAQIVPPQMWTQSSVESGDTDYDPSDSGPDTPFPLSTFRNSMRYSAESRNPALKGANLHCVTEEDSGAPGDAAMQGHQQQPYTANGTFHGLTAAPSEDSFDTSSTSSGEIYENTGLSENYENTGDDRNDLQTATLPYPDPPSYSTENLLNQPDDSPQNQSNGFISNQGFGVKPSYEDDSPIYSPVSADVDPYTSDSDYDDVGCLQRPH</sequence>
<gene>
    <name evidence="14" type="primary">MELTF</name>
</gene>
<evidence type="ECO:0000256" key="1">
    <source>
        <dbReference type="ARBA" id="ARBA00004167"/>
    </source>
</evidence>
<feature type="disulfide bond" evidence="9">
    <location>
        <begin position="350"/>
        <end position="411"/>
    </location>
</feature>
<evidence type="ECO:0000313" key="15">
    <source>
        <dbReference type="Proteomes" id="UP001501920"/>
    </source>
</evidence>
<dbReference type="InterPro" id="IPR036772">
    <property type="entry name" value="SRCR-like_dom_sf"/>
</dbReference>
<evidence type="ECO:0000256" key="10">
    <source>
        <dbReference type="SAM" id="MobiDB-lite"/>
    </source>
</evidence>
<evidence type="ECO:0000256" key="6">
    <source>
        <dbReference type="ARBA" id="ARBA00023136"/>
    </source>
</evidence>
<reference evidence="14" key="3">
    <citation type="submission" date="2025-09" db="UniProtKB">
        <authorList>
            <consortium name="Ensembl"/>
        </authorList>
    </citation>
    <scope>IDENTIFICATION</scope>
</reference>
<dbReference type="GO" id="GO:0045217">
    <property type="term" value="P:cell-cell junction maintenance"/>
    <property type="evidence" value="ECO:0007669"/>
    <property type="project" value="TreeGrafter"/>
</dbReference>
<evidence type="ECO:0000256" key="2">
    <source>
        <dbReference type="ARBA" id="ARBA00022692"/>
    </source>
</evidence>
<dbReference type="PRINTS" id="PR00258">
    <property type="entry name" value="SPERACTRCPTR"/>
</dbReference>
<dbReference type="GO" id="GO:0016020">
    <property type="term" value="C:membrane"/>
    <property type="evidence" value="ECO:0007669"/>
    <property type="project" value="UniProtKB-SubCell"/>
</dbReference>
<dbReference type="PANTHER" id="PTHR47653">
    <property type="entry name" value="PROTEIN BARK BEETLE"/>
    <property type="match status" value="1"/>
</dbReference>
<keyword evidence="7 9" id="KW-1015">Disulfide bond</keyword>
<dbReference type="PANTHER" id="PTHR47653:SF1">
    <property type="entry name" value="DELETED IN MALIGNANT BRAIN TUMORS 1 PROTEIN"/>
    <property type="match status" value="1"/>
</dbReference>
<evidence type="ECO:0000313" key="14">
    <source>
        <dbReference type="Ensembl" id="ENSPNAP00000054295.1"/>
    </source>
</evidence>
<evidence type="ECO:0000259" key="13">
    <source>
        <dbReference type="PROSITE" id="PS50287"/>
    </source>
</evidence>
<dbReference type="FunFam" id="3.10.250.10:FF:000016">
    <property type="entry name" value="Scavenger receptor cysteine-rich protein type 12"/>
    <property type="match status" value="1"/>
</dbReference>
<comment type="subcellular location">
    <subcellularLocation>
        <location evidence="1">Membrane</location>
        <topology evidence="1">Single-pass membrane protein</topology>
    </subcellularLocation>
</comment>
<dbReference type="SMART" id="SM00202">
    <property type="entry name" value="SR"/>
    <property type="match status" value="2"/>
</dbReference>
<feature type="domain" description="SRCR" evidence="13">
    <location>
        <begin position="312"/>
        <end position="412"/>
    </location>
</feature>
<dbReference type="FunFam" id="3.10.250.10:FF:000002">
    <property type="entry name" value="Scavenger receptor cysteine-rich type 1 protein M130"/>
    <property type="match status" value="1"/>
</dbReference>
<protein>
    <recommendedName>
        <fullName evidence="13">SRCR domain-containing protein</fullName>
    </recommendedName>
</protein>
<dbReference type="Proteomes" id="UP001501920">
    <property type="component" value="Chromosome 1"/>
</dbReference>
<evidence type="ECO:0000256" key="4">
    <source>
        <dbReference type="ARBA" id="ARBA00022737"/>
    </source>
</evidence>
<keyword evidence="3 12" id="KW-0732">Signal</keyword>
<dbReference type="InterPro" id="IPR053243">
    <property type="entry name" value="SJ_maturation_regulator"/>
</dbReference>
<feature type="region of interest" description="Disordered" evidence="10">
    <location>
        <begin position="520"/>
        <end position="552"/>
    </location>
</feature>
<evidence type="ECO:0000256" key="11">
    <source>
        <dbReference type="SAM" id="Phobius"/>
    </source>
</evidence>
<evidence type="ECO:0000256" key="5">
    <source>
        <dbReference type="ARBA" id="ARBA00022989"/>
    </source>
</evidence>
<evidence type="ECO:0000256" key="3">
    <source>
        <dbReference type="ARBA" id="ARBA00022729"/>
    </source>
</evidence>
<keyword evidence="15" id="KW-1185">Reference proteome</keyword>
<keyword evidence="5 11" id="KW-1133">Transmembrane helix</keyword>
<feature type="disulfide bond" evidence="9">
    <location>
        <begin position="245"/>
        <end position="306"/>
    </location>
</feature>
<feature type="disulfide bond" evidence="9">
    <location>
        <begin position="380"/>
        <end position="390"/>
    </location>
</feature>
<feature type="chain" id="PRO_5043815128" description="SRCR domain-containing protein" evidence="12">
    <location>
        <begin position="19"/>
        <end position="722"/>
    </location>
</feature>
<dbReference type="PROSITE" id="PS50287">
    <property type="entry name" value="SRCR_2"/>
    <property type="match status" value="2"/>
</dbReference>
<dbReference type="GeneTree" id="ENSGT00950000183145"/>
<feature type="transmembrane region" description="Helical" evidence="11">
    <location>
        <begin position="441"/>
        <end position="471"/>
    </location>
</feature>
<evidence type="ECO:0000256" key="7">
    <source>
        <dbReference type="ARBA" id="ARBA00023157"/>
    </source>
</evidence>
<dbReference type="Ensembl" id="ENSPNAT00000065416.1">
    <property type="protein sequence ID" value="ENSPNAP00000054295.1"/>
    <property type="gene ID" value="ENSPNAG00000030220.1"/>
</dbReference>
<dbReference type="Pfam" id="PF00530">
    <property type="entry name" value="SRCR"/>
    <property type="match status" value="2"/>
</dbReference>
<feature type="disulfide bond" evidence="9">
    <location>
        <begin position="232"/>
        <end position="296"/>
    </location>
</feature>
<keyword evidence="8" id="KW-0325">Glycoprotein</keyword>
<dbReference type="SUPFAM" id="SSF56487">
    <property type="entry name" value="SRCR-like"/>
    <property type="match status" value="2"/>
</dbReference>
<organism evidence="14 15">
    <name type="scientific">Pygocentrus nattereri</name>
    <name type="common">Red-bellied piranha</name>
    <dbReference type="NCBI Taxonomy" id="42514"/>
    <lineage>
        <taxon>Eukaryota</taxon>
        <taxon>Metazoa</taxon>
        <taxon>Chordata</taxon>
        <taxon>Craniata</taxon>
        <taxon>Vertebrata</taxon>
        <taxon>Euteleostomi</taxon>
        <taxon>Actinopterygii</taxon>
        <taxon>Neopterygii</taxon>
        <taxon>Teleostei</taxon>
        <taxon>Ostariophysi</taxon>
        <taxon>Characiformes</taxon>
        <taxon>Characoidei</taxon>
        <taxon>Pygocentrus</taxon>
    </lineage>
</organism>
<keyword evidence="6 11" id="KW-0472">Membrane</keyword>
<feature type="region of interest" description="Disordered" evidence="10">
    <location>
        <begin position="576"/>
        <end position="722"/>
    </location>
</feature>
<name>A0AAR2JQI8_PYGNA</name>
<dbReference type="PROSITE" id="PS00420">
    <property type="entry name" value="SRCR_1"/>
    <property type="match status" value="2"/>
</dbReference>
<reference evidence="14 15" key="1">
    <citation type="submission" date="2020-10" db="EMBL/GenBank/DDBJ databases">
        <title>Pygocentrus nattereri (red-bellied piranha) genome, fPygNat1, primary haplotype.</title>
        <authorList>
            <person name="Myers G."/>
            <person name="Meyer A."/>
            <person name="Karagic N."/>
            <person name="Pippel M."/>
            <person name="Winkler S."/>
            <person name="Tracey A."/>
            <person name="Wood J."/>
            <person name="Formenti G."/>
            <person name="Howe K."/>
            <person name="Fedrigo O."/>
            <person name="Jarvis E.D."/>
        </authorList>
    </citation>
    <scope>NUCLEOTIDE SEQUENCE [LARGE SCALE GENOMIC DNA]</scope>
</reference>
<proteinExistence type="predicted"/>
<dbReference type="InterPro" id="IPR001190">
    <property type="entry name" value="SRCR"/>
</dbReference>
<feature type="compositionally biased region" description="Polar residues" evidence="10">
    <location>
        <begin position="590"/>
        <end position="600"/>
    </location>
</feature>